<reference evidence="1" key="1">
    <citation type="submission" date="2019-01" db="EMBL/GenBank/DDBJ databases">
        <title>Colletotrichum abscissum LGMF1257.</title>
        <authorList>
            <person name="Baroncelli R."/>
        </authorList>
    </citation>
    <scope>NUCLEOTIDE SEQUENCE</scope>
    <source>
        <strain evidence="1">Ca142</strain>
    </source>
</reference>
<accession>A0A9P9XCM0</accession>
<comment type="caution">
    <text evidence="1">The sequence shown here is derived from an EMBL/GenBank/DDBJ whole genome shotgun (WGS) entry which is preliminary data.</text>
</comment>
<protein>
    <submittedName>
        <fullName evidence="1">Uncharacterized protein</fullName>
    </submittedName>
</protein>
<proteinExistence type="predicted"/>
<dbReference type="EMBL" id="SDAQ01000049">
    <property type="protein sequence ID" value="KAI3548437.1"/>
    <property type="molecule type" value="Genomic_DNA"/>
</dbReference>
<dbReference type="AlphaFoldDB" id="A0A9P9XCM0"/>
<organism evidence="1 2">
    <name type="scientific">Colletotrichum abscissum</name>
    <dbReference type="NCBI Taxonomy" id="1671311"/>
    <lineage>
        <taxon>Eukaryota</taxon>
        <taxon>Fungi</taxon>
        <taxon>Dikarya</taxon>
        <taxon>Ascomycota</taxon>
        <taxon>Pezizomycotina</taxon>
        <taxon>Sordariomycetes</taxon>
        <taxon>Hypocreomycetidae</taxon>
        <taxon>Glomerellales</taxon>
        <taxon>Glomerellaceae</taxon>
        <taxon>Colletotrichum</taxon>
        <taxon>Colletotrichum acutatum species complex</taxon>
    </lineage>
</organism>
<gene>
    <name evidence="1" type="ORF">CABS02_08271</name>
</gene>
<name>A0A9P9XCM0_9PEZI</name>
<dbReference type="Proteomes" id="UP001056436">
    <property type="component" value="Unassembled WGS sequence"/>
</dbReference>
<evidence type="ECO:0000313" key="2">
    <source>
        <dbReference type="Proteomes" id="UP001056436"/>
    </source>
</evidence>
<keyword evidence="2" id="KW-1185">Reference proteome</keyword>
<evidence type="ECO:0000313" key="1">
    <source>
        <dbReference type="EMBL" id="KAI3548437.1"/>
    </source>
</evidence>
<sequence>MSMIHFLFAPSWASRQLPAPAAMLRYMGVAPYAQRQRSDPLPAALPPPCVRATEQIRPRALIYLTPGAARSGSGSSSLNGTYKIHVTCR</sequence>